<dbReference type="Proteomes" id="UP000294914">
    <property type="component" value="Unassembled WGS sequence"/>
</dbReference>
<name>A0A4R8ILQ7_9GAMM</name>
<organism evidence="1 2">
    <name type="scientific">Thiohalophilus thiocyanatoxydans</name>
    <dbReference type="NCBI Taxonomy" id="381308"/>
    <lineage>
        <taxon>Bacteria</taxon>
        <taxon>Pseudomonadati</taxon>
        <taxon>Pseudomonadota</taxon>
        <taxon>Gammaproteobacteria</taxon>
        <taxon>Thiohalomonadales</taxon>
        <taxon>Thiohalophilaceae</taxon>
        <taxon>Thiohalophilus</taxon>
    </lineage>
</organism>
<sequence>MNDTQDRLTRAYHDMMQHLREAWTDVEEKALPPLKERLDQAMQQASDLGELSREEAERVREYVRRDVEEAADFMSENGRQLREWLQFDLQFAESKFAEMFAAVADRTRLELDMLAERARRVGEWHTGEITGIGILQCKQCGEMLHFEKPGHIPPCPKCQGTVFKKYFGPQQQA</sequence>
<reference evidence="1 2" key="1">
    <citation type="submission" date="2019-03" db="EMBL/GenBank/DDBJ databases">
        <title>Genomic Encyclopedia of Type Strains, Phase IV (KMG-IV): sequencing the most valuable type-strain genomes for metagenomic binning, comparative biology and taxonomic classification.</title>
        <authorList>
            <person name="Goeker M."/>
        </authorList>
    </citation>
    <scope>NUCLEOTIDE SEQUENCE [LARGE SCALE GENOMIC DNA]</scope>
    <source>
        <strain evidence="1 2">DSM 16326</strain>
    </source>
</reference>
<proteinExistence type="predicted"/>
<dbReference type="AlphaFoldDB" id="A0A4R8ILQ7"/>
<protein>
    <submittedName>
        <fullName evidence="1">Zinc ribbon family protein</fullName>
    </submittedName>
</protein>
<keyword evidence="2" id="KW-1185">Reference proteome</keyword>
<comment type="caution">
    <text evidence="1">The sequence shown here is derived from an EMBL/GenBank/DDBJ whole genome shotgun (WGS) entry which is preliminary data.</text>
</comment>
<dbReference type="RefSeq" id="WP_134083690.1">
    <property type="nucleotide sequence ID" value="NZ_SOQX01000004.1"/>
</dbReference>
<accession>A0A4R8ILQ7</accession>
<evidence type="ECO:0000313" key="2">
    <source>
        <dbReference type="Proteomes" id="UP000294914"/>
    </source>
</evidence>
<dbReference type="EMBL" id="SOQX01000004">
    <property type="protein sequence ID" value="TDY01064.1"/>
    <property type="molecule type" value="Genomic_DNA"/>
</dbReference>
<evidence type="ECO:0000313" key="1">
    <source>
        <dbReference type="EMBL" id="TDY01064.1"/>
    </source>
</evidence>
<gene>
    <name evidence="1" type="ORF">EDC23_1810</name>
</gene>
<dbReference type="InterPro" id="IPR009912">
    <property type="entry name" value="DUF1451"/>
</dbReference>
<dbReference type="Pfam" id="PF07295">
    <property type="entry name" value="DUF1451"/>
    <property type="match status" value="1"/>
</dbReference>
<dbReference type="SUPFAM" id="SSF58113">
    <property type="entry name" value="Apolipoprotein A-I"/>
    <property type="match status" value="1"/>
</dbReference>
<dbReference type="OrthoDB" id="3174978at2"/>